<reference evidence="1" key="1">
    <citation type="submission" date="2023-10" db="EMBL/GenBank/DDBJ databases">
        <title>Genome assembly of Pristionchus species.</title>
        <authorList>
            <person name="Yoshida K."/>
            <person name="Sommer R.J."/>
        </authorList>
    </citation>
    <scope>NUCLEOTIDE SEQUENCE</scope>
    <source>
        <strain evidence="1">RS5133</strain>
    </source>
</reference>
<protein>
    <submittedName>
        <fullName evidence="1">Uncharacterized protein</fullName>
    </submittedName>
</protein>
<dbReference type="AlphaFoldDB" id="A0AAV5UVM2"/>
<feature type="non-terminal residue" evidence="1">
    <location>
        <position position="83"/>
    </location>
</feature>
<accession>A0AAV5UVM2</accession>
<proteinExistence type="predicted"/>
<name>A0AAV5UVM2_9BILA</name>
<feature type="non-terminal residue" evidence="1">
    <location>
        <position position="1"/>
    </location>
</feature>
<dbReference type="Proteomes" id="UP001432322">
    <property type="component" value="Unassembled WGS sequence"/>
</dbReference>
<evidence type="ECO:0000313" key="2">
    <source>
        <dbReference type="Proteomes" id="UP001432322"/>
    </source>
</evidence>
<keyword evidence="2" id="KW-1185">Reference proteome</keyword>
<sequence>DYLCGSITFDDHNPSKCKGHLMLKSPNDEKAKNITEGRCNLQEGNWMYVDGDTRGSLVAEDNVYCKYDECDYGKVFRTGNQCE</sequence>
<evidence type="ECO:0000313" key="1">
    <source>
        <dbReference type="EMBL" id="GMT10379.1"/>
    </source>
</evidence>
<gene>
    <name evidence="1" type="ORF">PFISCL1PPCAC_1676</name>
</gene>
<organism evidence="1 2">
    <name type="scientific">Pristionchus fissidentatus</name>
    <dbReference type="NCBI Taxonomy" id="1538716"/>
    <lineage>
        <taxon>Eukaryota</taxon>
        <taxon>Metazoa</taxon>
        <taxon>Ecdysozoa</taxon>
        <taxon>Nematoda</taxon>
        <taxon>Chromadorea</taxon>
        <taxon>Rhabditida</taxon>
        <taxon>Rhabditina</taxon>
        <taxon>Diplogasteromorpha</taxon>
        <taxon>Diplogasteroidea</taxon>
        <taxon>Neodiplogasteridae</taxon>
        <taxon>Pristionchus</taxon>
    </lineage>
</organism>
<comment type="caution">
    <text evidence="1">The sequence shown here is derived from an EMBL/GenBank/DDBJ whole genome shotgun (WGS) entry which is preliminary data.</text>
</comment>
<dbReference type="EMBL" id="BTSY01000001">
    <property type="protein sequence ID" value="GMT10379.1"/>
    <property type="molecule type" value="Genomic_DNA"/>
</dbReference>